<name>A0A226QQH4_9BACL</name>
<evidence type="ECO:0000313" key="1">
    <source>
        <dbReference type="EMBL" id="OXB94786.1"/>
    </source>
</evidence>
<dbReference type="EMBL" id="NDYL01000001">
    <property type="protein sequence ID" value="OXB94786.1"/>
    <property type="molecule type" value="Genomic_DNA"/>
</dbReference>
<proteinExistence type="predicted"/>
<dbReference type="AlphaFoldDB" id="A0A226QQH4"/>
<evidence type="ECO:0000313" key="2">
    <source>
        <dbReference type="Proteomes" id="UP000198394"/>
    </source>
</evidence>
<keyword evidence="2" id="KW-1185">Reference proteome</keyword>
<sequence length="62" mass="7367">MELIQAYLDKKLQRMCVLRVKDCDEKTINEFLEQWRNTPLTVFSDQTEIEIINPCLGPIWPV</sequence>
<reference evidence="1 2" key="1">
    <citation type="submission" date="2017-04" db="EMBL/GenBank/DDBJ databases">
        <title>The genome sequence of Parageobacillus galactosidasius DSM 18751.</title>
        <authorList>
            <person name="Ramaloko W.T."/>
            <person name="Koen N."/>
            <person name="Polliack S."/>
            <person name="Aliyu H."/>
            <person name="Lebre P."/>
            <person name="Mohr T."/>
            <person name="Oswald F."/>
            <person name="Zwick M."/>
            <person name="Neumann A."/>
            <person name="Syldatk C."/>
            <person name="Cowan D."/>
            <person name="De Maayer P."/>
        </authorList>
    </citation>
    <scope>NUCLEOTIDE SEQUENCE [LARGE SCALE GENOMIC DNA]</scope>
    <source>
        <strain evidence="1 2">DSM 18751</strain>
    </source>
</reference>
<gene>
    <name evidence="1" type="ORF">B9L23_07955</name>
</gene>
<dbReference type="Proteomes" id="UP000198394">
    <property type="component" value="Unassembled WGS sequence"/>
</dbReference>
<organism evidence="1 2">
    <name type="scientific">Parageobacillus galactosidasius</name>
    <dbReference type="NCBI Taxonomy" id="883812"/>
    <lineage>
        <taxon>Bacteria</taxon>
        <taxon>Bacillati</taxon>
        <taxon>Bacillota</taxon>
        <taxon>Bacilli</taxon>
        <taxon>Bacillales</taxon>
        <taxon>Anoxybacillaceae</taxon>
        <taxon>Parageobacillus</taxon>
    </lineage>
</organism>
<accession>A0A226QQH4</accession>
<comment type="caution">
    <text evidence="1">The sequence shown here is derived from an EMBL/GenBank/DDBJ whole genome shotgun (WGS) entry which is preliminary data.</text>
</comment>
<protein>
    <submittedName>
        <fullName evidence="1">Uncharacterized protein</fullName>
    </submittedName>
</protein>
<dbReference type="RefSeq" id="WP_089097239.1">
    <property type="nucleotide sequence ID" value="NZ_NDYL01000001.1"/>
</dbReference>